<protein>
    <submittedName>
        <fullName evidence="1">Uncharacterized protein</fullName>
    </submittedName>
</protein>
<organism evidence="1 2">
    <name type="scientific">Dehalobacter restrictus</name>
    <dbReference type="NCBI Taxonomy" id="55583"/>
    <lineage>
        <taxon>Bacteria</taxon>
        <taxon>Bacillati</taxon>
        <taxon>Bacillota</taxon>
        <taxon>Clostridia</taxon>
        <taxon>Eubacteriales</taxon>
        <taxon>Desulfitobacteriaceae</taxon>
        <taxon>Dehalobacter</taxon>
    </lineage>
</organism>
<evidence type="ECO:0000313" key="1">
    <source>
        <dbReference type="EMBL" id="QGZ99416.1"/>
    </source>
</evidence>
<gene>
    <name evidence="1" type="ORF">GQ588_01420</name>
</gene>
<dbReference type="Proteomes" id="UP000430508">
    <property type="component" value="Chromosome"/>
</dbReference>
<accession>A0A857DEX1</accession>
<sequence length="61" mass="7384">MQDQLRERSKQYQEDYGVKSIFICKKLNIEPAYYCRWRKGQKDLNDECLNSLSEFLANRGY</sequence>
<dbReference type="EMBL" id="CP046996">
    <property type="protein sequence ID" value="QGZ99416.1"/>
    <property type="molecule type" value="Genomic_DNA"/>
</dbReference>
<dbReference type="RefSeq" id="WP_158208104.1">
    <property type="nucleotide sequence ID" value="NZ_CP046996.1"/>
</dbReference>
<dbReference type="AlphaFoldDB" id="A0A857DEX1"/>
<name>A0A857DEX1_9FIRM</name>
<reference evidence="1 2" key="1">
    <citation type="submission" date="2019-12" db="EMBL/GenBank/DDBJ databases">
        <title>Sequence classification of anaerobic respiratory reductive dehalogenases: First we see many, then we see few.</title>
        <authorList>
            <person name="Molenda O."/>
            <person name="Puentes Jacome L.A."/>
            <person name="Cao X."/>
            <person name="Nesbo C.L."/>
            <person name="Tang S."/>
            <person name="Morson N."/>
            <person name="Patron J."/>
            <person name="Lomheim L."/>
            <person name="Wishart D.S."/>
            <person name="Edwards E.A."/>
        </authorList>
    </citation>
    <scope>NUCLEOTIDE SEQUENCE [LARGE SCALE GENOMIC DNA]</scope>
    <source>
        <strain evidence="1 2">12DCA</strain>
    </source>
</reference>
<evidence type="ECO:0000313" key="2">
    <source>
        <dbReference type="Proteomes" id="UP000430508"/>
    </source>
</evidence>
<proteinExistence type="predicted"/>